<dbReference type="Gene3D" id="3.80.10.10">
    <property type="entry name" value="Ribonuclease Inhibitor"/>
    <property type="match status" value="1"/>
</dbReference>
<reference evidence="2" key="1">
    <citation type="journal article" date="2013" name="Nat. Commun.">
        <title>Whole-genome sequencing of Oryza brachyantha reveals mechanisms underlying Oryza genome evolution.</title>
        <authorList>
            <person name="Chen J."/>
            <person name="Huang Q."/>
            <person name="Gao D."/>
            <person name="Wang J."/>
            <person name="Lang Y."/>
            <person name="Liu T."/>
            <person name="Li B."/>
            <person name="Bai Z."/>
            <person name="Luis Goicoechea J."/>
            <person name="Liang C."/>
            <person name="Chen C."/>
            <person name="Zhang W."/>
            <person name="Sun S."/>
            <person name="Liao Y."/>
            <person name="Zhang X."/>
            <person name="Yang L."/>
            <person name="Song C."/>
            <person name="Wang M."/>
            <person name="Shi J."/>
            <person name="Liu G."/>
            <person name="Liu J."/>
            <person name="Zhou H."/>
            <person name="Zhou W."/>
            <person name="Yu Q."/>
            <person name="An N."/>
            <person name="Chen Y."/>
            <person name="Cai Q."/>
            <person name="Wang B."/>
            <person name="Liu B."/>
            <person name="Min J."/>
            <person name="Huang Y."/>
            <person name="Wu H."/>
            <person name="Li Z."/>
            <person name="Zhang Y."/>
            <person name="Yin Y."/>
            <person name="Song W."/>
            <person name="Jiang J."/>
            <person name="Jackson S.A."/>
            <person name="Wing R.A."/>
            <person name="Wang J."/>
            <person name="Chen M."/>
        </authorList>
    </citation>
    <scope>NUCLEOTIDE SEQUENCE [LARGE SCALE GENOMIC DNA]</scope>
    <source>
        <strain evidence="2">cv. IRGC 101232</strain>
    </source>
</reference>
<dbReference type="OMA" id="RAGWHAR"/>
<dbReference type="HOGENOM" id="CLU_024168_2_1_1"/>
<dbReference type="AlphaFoldDB" id="J3MPS4"/>
<dbReference type="InterPro" id="IPR036047">
    <property type="entry name" value="F-box-like_dom_sf"/>
</dbReference>
<evidence type="ECO:0000313" key="3">
    <source>
        <dbReference type="Proteomes" id="UP000006038"/>
    </source>
</evidence>
<feature type="domain" description="F-box" evidence="1">
    <location>
        <begin position="18"/>
        <end position="48"/>
    </location>
</feature>
<evidence type="ECO:0000259" key="1">
    <source>
        <dbReference type="Pfam" id="PF00646"/>
    </source>
</evidence>
<dbReference type="Pfam" id="PF00646">
    <property type="entry name" value="F-box"/>
    <property type="match status" value="1"/>
</dbReference>
<dbReference type="PANTHER" id="PTHR32153">
    <property type="entry name" value="OJ000223_09.16 PROTEIN"/>
    <property type="match status" value="1"/>
</dbReference>
<name>J3MPS4_ORYBR</name>
<dbReference type="InterPro" id="IPR044997">
    <property type="entry name" value="F-box_plant"/>
</dbReference>
<accession>J3MPS4</accession>
<organism evidence="2">
    <name type="scientific">Oryza brachyantha</name>
    <name type="common">malo sina</name>
    <dbReference type="NCBI Taxonomy" id="4533"/>
    <lineage>
        <taxon>Eukaryota</taxon>
        <taxon>Viridiplantae</taxon>
        <taxon>Streptophyta</taxon>
        <taxon>Embryophyta</taxon>
        <taxon>Tracheophyta</taxon>
        <taxon>Spermatophyta</taxon>
        <taxon>Magnoliopsida</taxon>
        <taxon>Liliopsida</taxon>
        <taxon>Poales</taxon>
        <taxon>Poaceae</taxon>
        <taxon>BOP clade</taxon>
        <taxon>Oryzoideae</taxon>
        <taxon>Oryzeae</taxon>
        <taxon>Oryzinae</taxon>
        <taxon>Oryza</taxon>
    </lineage>
</organism>
<proteinExistence type="predicted"/>
<protein>
    <recommendedName>
        <fullName evidence="1">F-box domain-containing protein</fullName>
    </recommendedName>
</protein>
<keyword evidence="3" id="KW-1185">Reference proteome</keyword>
<reference evidence="2" key="2">
    <citation type="submission" date="2013-04" db="UniProtKB">
        <authorList>
            <consortium name="EnsemblPlants"/>
        </authorList>
    </citation>
    <scope>IDENTIFICATION</scope>
</reference>
<dbReference type="EnsemblPlants" id="OB08G11030.1">
    <property type="protein sequence ID" value="OB08G11030.1"/>
    <property type="gene ID" value="OB08G11030"/>
</dbReference>
<evidence type="ECO:0000313" key="2">
    <source>
        <dbReference type="EnsemblPlants" id="OB08G11030.1"/>
    </source>
</evidence>
<dbReference type="InterPro" id="IPR032675">
    <property type="entry name" value="LRR_dom_sf"/>
</dbReference>
<sequence>MAMRDAQQQQEEISYAGLSQLPSDVLVAILDKLDLHEAARAAVLSRRSSDYPISTLAVRFFLLRPAAVAGLVDDALAAGKVRAAELTVLAEKDDIHSTVEEEEDLSLENIKLAADSPDFPTIIAACTDLRYLTLDGCRPAEALPSLPVAIRHPRLLQIKIAFCHFSTVVLQWLPELVGFTIWDWVGTPRSRLPLGDLLVTATAITDLRIDFRAENIWLKPEPSPRLRRVLQNLRHLKIHNVHDQCDLSWTLFLLEAAPLLEDLYVELWSHPCLDTIDDDGGEEILPQRQRSDFTWDGGRLAAAFDHRRLTRLTILGFRRDDERAISYVRRVAEVAPGLEEICLREKEPCEDCDDIVDRWPSFPRTDEEKDLMRNRIISSNVVHCNLDIEFIGND</sequence>
<dbReference type="SUPFAM" id="SSF52047">
    <property type="entry name" value="RNI-like"/>
    <property type="match status" value="1"/>
</dbReference>
<dbReference type="STRING" id="4533.J3MPS4"/>
<dbReference type="InterPro" id="IPR001810">
    <property type="entry name" value="F-box_dom"/>
</dbReference>
<dbReference type="SUPFAM" id="SSF81383">
    <property type="entry name" value="F-box domain"/>
    <property type="match status" value="1"/>
</dbReference>
<dbReference type="Gramene" id="OB08G11030.1">
    <property type="protein sequence ID" value="OB08G11030.1"/>
    <property type="gene ID" value="OB08G11030"/>
</dbReference>
<dbReference type="Proteomes" id="UP000006038">
    <property type="component" value="Chromosome 8"/>
</dbReference>